<proteinExistence type="predicted"/>
<organism evidence="1 2">
    <name type="scientific">Lachnoanaerobaculum saburreum F0468</name>
    <dbReference type="NCBI Taxonomy" id="1095750"/>
    <lineage>
        <taxon>Bacteria</taxon>
        <taxon>Bacillati</taxon>
        <taxon>Bacillota</taxon>
        <taxon>Clostridia</taxon>
        <taxon>Lachnospirales</taxon>
        <taxon>Lachnospiraceae</taxon>
        <taxon>Lachnoanaerobaculum</taxon>
    </lineage>
</organism>
<name>I0R5M7_9FIRM</name>
<dbReference type="PATRIC" id="fig|1095750.3.peg.2218"/>
<protein>
    <submittedName>
        <fullName evidence="1">Uncharacterized protein</fullName>
    </submittedName>
</protein>
<sequence>MRYVYELKDKEHRYSINLQNYKKDILYSIKKFFEYKNILEEFNVEKDSNIVVKDRSFEFSFPGCLPQGSLQQMGKFLAKHLKWVKGFIRKNNNAYVFISYDEERDKDEQVLLEFIDSSTLDISNSGSINEVRSWVDFYGNIELSVSYISIYKAKYIFSEIENKLKEKKEIIFEVEIKHRTIAYSDEDIIDYIGEKSCIIEHLYSAGLYQHGKIDFVYIIVAQLSRQKF</sequence>
<dbReference type="RefSeq" id="WP_008754718.1">
    <property type="nucleotide sequence ID" value="NZ_AJGH01000105.1"/>
</dbReference>
<accession>I0R5M7</accession>
<reference evidence="1 2" key="1">
    <citation type="submission" date="2012-03" db="EMBL/GenBank/DDBJ databases">
        <authorList>
            <person name="Durkin A.S."/>
            <person name="McCorrison J."/>
            <person name="Torralba M."/>
            <person name="Gillis M."/>
            <person name="Methe B."/>
            <person name="Sutton G."/>
            <person name="Nelson K.E."/>
        </authorList>
    </citation>
    <scope>NUCLEOTIDE SEQUENCE [LARGE SCALE GENOMIC DNA]</scope>
    <source>
        <strain evidence="1 2">F0468</strain>
    </source>
</reference>
<evidence type="ECO:0000313" key="2">
    <source>
        <dbReference type="Proteomes" id="UP000005039"/>
    </source>
</evidence>
<evidence type="ECO:0000313" key="1">
    <source>
        <dbReference type="EMBL" id="EIC94985.1"/>
    </source>
</evidence>
<comment type="caution">
    <text evidence="1">The sequence shown here is derived from an EMBL/GenBank/DDBJ whole genome shotgun (WGS) entry which is preliminary data.</text>
</comment>
<dbReference type="OrthoDB" id="9993643at2"/>
<dbReference type="Proteomes" id="UP000005039">
    <property type="component" value="Unassembled WGS sequence"/>
</dbReference>
<keyword evidence="2" id="KW-1185">Reference proteome</keyword>
<gene>
    <name evidence="1" type="ORF">HMPREF9970_0248</name>
</gene>
<dbReference type="AlphaFoldDB" id="I0R5M7"/>
<dbReference type="EMBL" id="AJGH01000105">
    <property type="protein sequence ID" value="EIC94985.1"/>
    <property type="molecule type" value="Genomic_DNA"/>
</dbReference>